<dbReference type="InterPro" id="IPR047122">
    <property type="entry name" value="Trans-enoyl_RdTase-like"/>
</dbReference>
<dbReference type="EMBL" id="JAVFKD010000015">
    <property type="protein sequence ID" value="KAK5989211.1"/>
    <property type="molecule type" value="Genomic_DNA"/>
</dbReference>
<dbReference type="Proteomes" id="UP001338125">
    <property type="component" value="Unassembled WGS sequence"/>
</dbReference>
<dbReference type="SMART" id="SM00829">
    <property type="entry name" value="PKS_ER"/>
    <property type="match status" value="1"/>
</dbReference>
<dbReference type="PANTHER" id="PTHR45348">
    <property type="entry name" value="HYPOTHETICAL OXIDOREDUCTASE (EUROFUNG)"/>
    <property type="match status" value="1"/>
</dbReference>
<dbReference type="Gene3D" id="3.40.50.720">
    <property type="entry name" value="NAD(P)-binding Rossmann-like Domain"/>
    <property type="match status" value="1"/>
</dbReference>
<evidence type="ECO:0000256" key="2">
    <source>
        <dbReference type="ARBA" id="ARBA00023002"/>
    </source>
</evidence>
<protein>
    <recommendedName>
        <fullName evidence="3">Enoyl reductase (ER) domain-containing protein</fullName>
    </recommendedName>
</protein>
<proteinExistence type="inferred from homology"/>
<dbReference type="SUPFAM" id="SSF51735">
    <property type="entry name" value="NAD(P)-binding Rossmann-fold domains"/>
    <property type="match status" value="1"/>
</dbReference>
<keyword evidence="2" id="KW-0560">Oxidoreductase</keyword>
<dbReference type="InterPro" id="IPR036291">
    <property type="entry name" value="NAD(P)-bd_dom_sf"/>
</dbReference>
<dbReference type="PANTHER" id="PTHR45348:SF3">
    <property type="entry name" value="ENOYL REDUCTASE (ER) DOMAIN-CONTAINING PROTEIN"/>
    <property type="match status" value="1"/>
</dbReference>
<evidence type="ECO:0000313" key="4">
    <source>
        <dbReference type="EMBL" id="KAK5989211.1"/>
    </source>
</evidence>
<evidence type="ECO:0000259" key="3">
    <source>
        <dbReference type="SMART" id="SM00829"/>
    </source>
</evidence>
<dbReference type="CDD" id="cd08249">
    <property type="entry name" value="enoyl_reductase_like"/>
    <property type="match status" value="1"/>
</dbReference>
<name>A0ABR0SC60_9HYPO</name>
<gene>
    <name evidence="4" type="ORF">PT974_10713</name>
</gene>
<dbReference type="InterPro" id="IPR011032">
    <property type="entry name" value="GroES-like_sf"/>
</dbReference>
<evidence type="ECO:0000313" key="5">
    <source>
        <dbReference type="Proteomes" id="UP001338125"/>
    </source>
</evidence>
<evidence type="ECO:0000256" key="1">
    <source>
        <dbReference type="ARBA" id="ARBA00008072"/>
    </source>
</evidence>
<dbReference type="InterPro" id="IPR020843">
    <property type="entry name" value="ER"/>
</dbReference>
<dbReference type="Gene3D" id="3.90.180.10">
    <property type="entry name" value="Medium-chain alcohol dehydrogenases, catalytic domain"/>
    <property type="match status" value="1"/>
</dbReference>
<dbReference type="InterPro" id="IPR013154">
    <property type="entry name" value="ADH-like_N"/>
</dbReference>
<organism evidence="4 5">
    <name type="scientific">Cladobotryum mycophilum</name>
    <dbReference type="NCBI Taxonomy" id="491253"/>
    <lineage>
        <taxon>Eukaryota</taxon>
        <taxon>Fungi</taxon>
        <taxon>Dikarya</taxon>
        <taxon>Ascomycota</taxon>
        <taxon>Pezizomycotina</taxon>
        <taxon>Sordariomycetes</taxon>
        <taxon>Hypocreomycetidae</taxon>
        <taxon>Hypocreales</taxon>
        <taxon>Hypocreaceae</taxon>
        <taxon>Cladobotryum</taxon>
    </lineage>
</organism>
<feature type="domain" description="Enoyl reductase (ER)" evidence="3">
    <location>
        <begin position="2"/>
        <end position="257"/>
    </location>
</feature>
<sequence length="363" mass="39742">MSLPSTQKAVGVAANVPPAAGEVVIRVEWTAGTPLDLHRADGGLLIDSYPFMTGDGGAAGTVVAVGAGGDLKGLRVGDKVTSFAFRGSKEANHQEYLTVPAYLASKVPESLTLEEAVTVPMNLVTVFHTAVTDLDLEIPWPIPEGWKPKDGDKPVLVWGASSSVGIFAIQVFRHWGYTNILAVASGKHEEYLKGLGAKTFFDYTKPRVVERILESVASPAEDQPKIPYLLDCIGSVRGTLEPLTKIAQHGSRVAVMLPVIVKDATDEEEPEYEMDISKCLPGQWADGVILQGVRTHFYLQNELFKEKLQPEIVPFLLANKIIEPNKYRVIEGATMVERSQKSLDLLRNKAVSGERLVWRIWEE</sequence>
<accession>A0ABR0SC60</accession>
<reference evidence="4 5" key="1">
    <citation type="submission" date="2024-01" db="EMBL/GenBank/DDBJ databases">
        <title>Complete genome of Cladobotryum mycophilum ATHUM6906.</title>
        <authorList>
            <person name="Christinaki A.C."/>
            <person name="Myridakis A.I."/>
            <person name="Kouvelis V.N."/>
        </authorList>
    </citation>
    <scope>NUCLEOTIDE SEQUENCE [LARGE SCALE GENOMIC DNA]</scope>
    <source>
        <strain evidence="4 5">ATHUM6906</strain>
    </source>
</reference>
<dbReference type="SUPFAM" id="SSF50129">
    <property type="entry name" value="GroES-like"/>
    <property type="match status" value="1"/>
</dbReference>
<keyword evidence="5" id="KW-1185">Reference proteome</keyword>
<dbReference type="Pfam" id="PF08240">
    <property type="entry name" value="ADH_N"/>
    <property type="match status" value="1"/>
</dbReference>
<comment type="similarity">
    <text evidence="1">Belongs to the zinc-containing alcohol dehydrogenase family.</text>
</comment>
<comment type="caution">
    <text evidence="4">The sequence shown here is derived from an EMBL/GenBank/DDBJ whole genome shotgun (WGS) entry which is preliminary data.</text>
</comment>